<comment type="caution">
    <text evidence="1">The sequence shown here is derived from an EMBL/GenBank/DDBJ whole genome shotgun (WGS) entry which is preliminary data.</text>
</comment>
<reference evidence="1" key="2">
    <citation type="submission" date="2023-06" db="EMBL/GenBank/DDBJ databases">
        <authorList>
            <consortium name="Lawrence Berkeley National Laboratory"/>
            <person name="Mondo S.J."/>
            <person name="Hensen N."/>
            <person name="Bonometti L."/>
            <person name="Westerberg I."/>
            <person name="Brannstrom I.O."/>
            <person name="Guillou S."/>
            <person name="Cros-Aarteil S."/>
            <person name="Calhoun S."/>
            <person name="Haridas S."/>
            <person name="Kuo A."/>
            <person name="Pangilinan J."/>
            <person name="Riley R."/>
            <person name="Labutti K."/>
            <person name="Andreopoulos B."/>
            <person name="Lipzen A."/>
            <person name="Chen C."/>
            <person name="Yanf M."/>
            <person name="Daum C."/>
            <person name="Ng V."/>
            <person name="Clum A."/>
            <person name="Steindorff A."/>
            <person name="Ohm R."/>
            <person name="Martin F."/>
            <person name="Silar P."/>
            <person name="Natvig D."/>
            <person name="Lalanne C."/>
            <person name="Gautier V."/>
            <person name="Ament-Velasquez S.L."/>
            <person name="Kruys A."/>
            <person name="Hutchinson M.I."/>
            <person name="Powell A.J."/>
            <person name="Barry K."/>
            <person name="Miller A.N."/>
            <person name="Grigoriev I.V."/>
            <person name="Debuchy R."/>
            <person name="Gladieux P."/>
            <person name="Thoren M.H."/>
            <person name="Johannesson H."/>
        </authorList>
    </citation>
    <scope>NUCLEOTIDE SEQUENCE</scope>
    <source>
        <strain evidence="1">CBS 626.80</strain>
    </source>
</reference>
<dbReference type="AlphaFoldDB" id="A0AAN6SBX2"/>
<sequence>MQHDVYSLGVCLLEMGLWRSFVMYDDYGAKVGEGLRLPDGVLPSADAIKDDFVNLSASELVGEMGVEHSSVVRI</sequence>
<gene>
    <name evidence="1" type="ORF">QBC32DRAFT_192510</name>
</gene>
<evidence type="ECO:0008006" key="3">
    <source>
        <dbReference type="Google" id="ProtNLM"/>
    </source>
</evidence>
<feature type="non-terminal residue" evidence="1">
    <location>
        <position position="74"/>
    </location>
</feature>
<protein>
    <recommendedName>
        <fullName evidence="3">Protein kinase domain-containing protein</fullName>
    </recommendedName>
</protein>
<organism evidence="1 2">
    <name type="scientific">Pseudoneurospora amorphoporcata</name>
    <dbReference type="NCBI Taxonomy" id="241081"/>
    <lineage>
        <taxon>Eukaryota</taxon>
        <taxon>Fungi</taxon>
        <taxon>Dikarya</taxon>
        <taxon>Ascomycota</taxon>
        <taxon>Pezizomycotina</taxon>
        <taxon>Sordariomycetes</taxon>
        <taxon>Sordariomycetidae</taxon>
        <taxon>Sordariales</taxon>
        <taxon>Sordariaceae</taxon>
        <taxon>Pseudoneurospora</taxon>
    </lineage>
</organism>
<evidence type="ECO:0000313" key="2">
    <source>
        <dbReference type="Proteomes" id="UP001303222"/>
    </source>
</evidence>
<evidence type="ECO:0000313" key="1">
    <source>
        <dbReference type="EMBL" id="KAK3947523.1"/>
    </source>
</evidence>
<keyword evidence="2" id="KW-1185">Reference proteome</keyword>
<reference evidence="1" key="1">
    <citation type="journal article" date="2023" name="Mol. Phylogenet. Evol.">
        <title>Genome-scale phylogeny and comparative genomics of the fungal order Sordariales.</title>
        <authorList>
            <person name="Hensen N."/>
            <person name="Bonometti L."/>
            <person name="Westerberg I."/>
            <person name="Brannstrom I.O."/>
            <person name="Guillou S."/>
            <person name="Cros-Aarteil S."/>
            <person name="Calhoun S."/>
            <person name="Haridas S."/>
            <person name="Kuo A."/>
            <person name="Mondo S."/>
            <person name="Pangilinan J."/>
            <person name="Riley R."/>
            <person name="LaButti K."/>
            <person name="Andreopoulos B."/>
            <person name="Lipzen A."/>
            <person name="Chen C."/>
            <person name="Yan M."/>
            <person name="Daum C."/>
            <person name="Ng V."/>
            <person name="Clum A."/>
            <person name="Steindorff A."/>
            <person name="Ohm R.A."/>
            <person name="Martin F."/>
            <person name="Silar P."/>
            <person name="Natvig D.O."/>
            <person name="Lalanne C."/>
            <person name="Gautier V."/>
            <person name="Ament-Velasquez S.L."/>
            <person name="Kruys A."/>
            <person name="Hutchinson M.I."/>
            <person name="Powell A.J."/>
            <person name="Barry K."/>
            <person name="Miller A.N."/>
            <person name="Grigoriev I.V."/>
            <person name="Debuchy R."/>
            <person name="Gladieux P."/>
            <person name="Hiltunen Thoren M."/>
            <person name="Johannesson H."/>
        </authorList>
    </citation>
    <scope>NUCLEOTIDE SEQUENCE</scope>
    <source>
        <strain evidence="1">CBS 626.80</strain>
    </source>
</reference>
<accession>A0AAN6SBX2</accession>
<proteinExistence type="predicted"/>
<name>A0AAN6SBX2_9PEZI</name>
<dbReference type="EMBL" id="MU859341">
    <property type="protein sequence ID" value="KAK3947523.1"/>
    <property type="molecule type" value="Genomic_DNA"/>
</dbReference>
<dbReference type="Proteomes" id="UP001303222">
    <property type="component" value="Unassembled WGS sequence"/>
</dbReference>